<reference evidence="1" key="1">
    <citation type="submission" date="2023-01" db="EMBL/GenBank/DDBJ databases">
        <title>Genome assembly of the deep-sea coral Lophelia pertusa.</title>
        <authorList>
            <person name="Herrera S."/>
            <person name="Cordes E."/>
        </authorList>
    </citation>
    <scope>NUCLEOTIDE SEQUENCE</scope>
    <source>
        <strain evidence="1">USNM1676648</strain>
        <tissue evidence="1">Polyp</tissue>
    </source>
</reference>
<name>A0A9W9YSZ2_9CNID</name>
<dbReference type="EMBL" id="MU827308">
    <property type="protein sequence ID" value="KAJ7361954.1"/>
    <property type="molecule type" value="Genomic_DNA"/>
</dbReference>
<dbReference type="Proteomes" id="UP001163046">
    <property type="component" value="Unassembled WGS sequence"/>
</dbReference>
<evidence type="ECO:0000313" key="2">
    <source>
        <dbReference type="Proteomes" id="UP001163046"/>
    </source>
</evidence>
<organism evidence="1 2">
    <name type="scientific">Desmophyllum pertusum</name>
    <dbReference type="NCBI Taxonomy" id="174260"/>
    <lineage>
        <taxon>Eukaryota</taxon>
        <taxon>Metazoa</taxon>
        <taxon>Cnidaria</taxon>
        <taxon>Anthozoa</taxon>
        <taxon>Hexacorallia</taxon>
        <taxon>Scleractinia</taxon>
        <taxon>Caryophylliina</taxon>
        <taxon>Caryophylliidae</taxon>
        <taxon>Desmophyllum</taxon>
    </lineage>
</organism>
<protein>
    <recommendedName>
        <fullName evidence="3">Transposase</fullName>
    </recommendedName>
</protein>
<evidence type="ECO:0008006" key="3">
    <source>
        <dbReference type="Google" id="ProtNLM"/>
    </source>
</evidence>
<comment type="caution">
    <text evidence="1">The sequence shown here is derived from an EMBL/GenBank/DDBJ whole genome shotgun (WGS) entry which is preliminary data.</text>
</comment>
<accession>A0A9W9YSZ2</accession>
<dbReference type="AlphaFoldDB" id="A0A9W9YSZ2"/>
<gene>
    <name evidence="1" type="ORF">OS493_014602</name>
</gene>
<evidence type="ECO:0000313" key="1">
    <source>
        <dbReference type="EMBL" id="KAJ7361954.1"/>
    </source>
</evidence>
<proteinExistence type="predicted"/>
<sequence>MVMRHTGNSTKKGYQSKERITFGFGIPIPRPLAYSALMQKIAEINVGETISVRDTLCSTLPMDQKVDGVYRDLETMLITLSQFYFERDGFRKDNDKLNWFGEKEGTFKVAIGGDGAPFGKWDESMSWMISFLNIGPRVASPNDNFLLFGANCKEDHPAVKQFTKQLASKINAIEKKTHTVSEKEVTFTFELIHSDMKFLAFLNGELNNAASYFSSFAYVSKKDCTTLNAKFGTPPDCKWNPWPYKQRLNIAKQVESFKGKLPTSLKKSSEIQNLALSSSNLPLEISSLSELPPDCAMSRYLKALECDVKAGRMKKQLGKWMLEDRSKDKDFTYRLTGKDSRLILHGFMFLVNAIKGDSNDPTLLMKLVFIVFIAINLRECASIFSMYHVTLPAIEELKGLAHDYFTAVLPFTGHVSGTIWSIGHLVPVHAQWVFEKFRTGLGVNTMQGREAKHVQIASYAKNSLFKERWNQVFRHDYISKIWLPLHQPCLLTYHQARDNLIPNRVTSDPQHFCSCGFSKDERDDKCFFCSHPFMAEIKKSVADGKPTKECLKYNIT</sequence>
<keyword evidence="2" id="KW-1185">Reference proteome</keyword>
<dbReference type="OrthoDB" id="5982767at2759"/>